<proteinExistence type="predicted"/>
<dbReference type="Proteomes" id="UP001303046">
    <property type="component" value="Unassembled WGS sequence"/>
</dbReference>
<gene>
    <name evidence="1" type="primary">Necator_chrX.g23097</name>
    <name evidence="1" type="ORF">RB195_022934</name>
</gene>
<evidence type="ECO:0000313" key="2">
    <source>
        <dbReference type="Proteomes" id="UP001303046"/>
    </source>
</evidence>
<keyword evidence="2" id="KW-1185">Reference proteome</keyword>
<protein>
    <submittedName>
        <fullName evidence="1">Uncharacterized protein</fullName>
    </submittedName>
</protein>
<accession>A0ABR1EHD2</accession>
<name>A0ABR1EHD2_NECAM</name>
<dbReference type="EMBL" id="JAVFWL010000006">
    <property type="protein sequence ID" value="KAK6762025.1"/>
    <property type="molecule type" value="Genomic_DNA"/>
</dbReference>
<sequence length="80" mass="9419">MQNSCARILNLSYQVKVTFYDTVRNENAPIEPLHNRSYLITGRVRVVCRQRCFHTHQKLIIAKAVRLHQHFKALSNVQLM</sequence>
<reference evidence="1 2" key="1">
    <citation type="submission" date="2023-08" db="EMBL/GenBank/DDBJ databases">
        <title>A Necator americanus chromosomal reference genome.</title>
        <authorList>
            <person name="Ilik V."/>
            <person name="Petrzelkova K.J."/>
            <person name="Pardy F."/>
            <person name="Fuh T."/>
            <person name="Niatou-Singa F.S."/>
            <person name="Gouil Q."/>
            <person name="Baker L."/>
            <person name="Ritchie M.E."/>
            <person name="Jex A.R."/>
            <person name="Gazzola D."/>
            <person name="Li H."/>
            <person name="Toshio Fujiwara R."/>
            <person name="Zhan B."/>
            <person name="Aroian R.V."/>
            <person name="Pafco B."/>
            <person name="Schwarz E.M."/>
        </authorList>
    </citation>
    <scope>NUCLEOTIDE SEQUENCE [LARGE SCALE GENOMIC DNA]</scope>
    <source>
        <strain evidence="1 2">Aroian</strain>
        <tissue evidence="1">Whole animal</tissue>
    </source>
</reference>
<evidence type="ECO:0000313" key="1">
    <source>
        <dbReference type="EMBL" id="KAK6762025.1"/>
    </source>
</evidence>
<organism evidence="1 2">
    <name type="scientific">Necator americanus</name>
    <name type="common">Human hookworm</name>
    <dbReference type="NCBI Taxonomy" id="51031"/>
    <lineage>
        <taxon>Eukaryota</taxon>
        <taxon>Metazoa</taxon>
        <taxon>Ecdysozoa</taxon>
        <taxon>Nematoda</taxon>
        <taxon>Chromadorea</taxon>
        <taxon>Rhabditida</taxon>
        <taxon>Rhabditina</taxon>
        <taxon>Rhabditomorpha</taxon>
        <taxon>Strongyloidea</taxon>
        <taxon>Ancylostomatidae</taxon>
        <taxon>Bunostominae</taxon>
        <taxon>Necator</taxon>
    </lineage>
</organism>
<comment type="caution">
    <text evidence="1">The sequence shown here is derived from an EMBL/GenBank/DDBJ whole genome shotgun (WGS) entry which is preliminary data.</text>
</comment>